<keyword evidence="4" id="KW-1133">Transmembrane helix</keyword>
<dbReference type="Gene3D" id="3.30.700.10">
    <property type="entry name" value="Glycoprotein, Type 4 Pilin"/>
    <property type="match status" value="1"/>
</dbReference>
<dbReference type="PRINTS" id="PR00813">
    <property type="entry name" value="BCTERIALGSPG"/>
</dbReference>
<dbReference type="NCBIfam" id="TIGR02532">
    <property type="entry name" value="IV_pilin_GFxxxE"/>
    <property type="match status" value="1"/>
</dbReference>
<keyword evidence="6" id="KW-1185">Reference proteome</keyword>
<dbReference type="Pfam" id="PF07963">
    <property type="entry name" value="N_methyl"/>
    <property type="match status" value="1"/>
</dbReference>
<evidence type="ECO:0000313" key="5">
    <source>
        <dbReference type="EMBL" id="KOS69318.1"/>
    </source>
</evidence>
<protein>
    <recommendedName>
        <fullName evidence="7">Tfp assembly type protein</fullName>
    </recommendedName>
</protein>
<dbReference type="Proteomes" id="UP000050668">
    <property type="component" value="Unassembled WGS sequence"/>
</dbReference>
<gene>
    <name evidence="5" type="ORF">AEA09_12610</name>
</gene>
<accession>A0ABR5K316</accession>
<keyword evidence="4" id="KW-0812">Transmembrane</keyword>
<dbReference type="SUPFAM" id="SSF54523">
    <property type="entry name" value="Pili subunits"/>
    <property type="match status" value="1"/>
</dbReference>
<proteinExistence type="predicted"/>
<evidence type="ECO:0000313" key="6">
    <source>
        <dbReference type="Proteomes" id="UP000050668"/>
    </source>
</evidence>
<dbReference type="RefSeq" id="WP_082332648.1">
    <property type="nucleotide sequence ID" value="NZ_LGRV01000003.1"/>
</dbReference>
<reference evidence="6" key="1">
    <citation type="submission" date="2015-07" db="EMBL/GenBank/DDBJ databases">
        <title>Fjat-14205 dsm 2895.</title>
        <authorList>
            <person name="Liu B."/>
            <person name="Wang J."/>
            <person name="Zhu Y."/>
            <person name="Liu G."/>
            <person name="Chen Q."/>
            <person name="Chen Z."/>
            <person name="Lan J."/>
            <person name="Che J."/>
            <person name="Ge C."/>
            <person name="Shi H."/>
            <person name="Pan Z."/>
            <person name="Liu X."/>
        </authorList>
    </citation>
    <scope>NUCLEOTIDE SEQUENCE [LARGE SCALE GENOMIC DNA]</scope>
    <source>
        <strain evidence="6">DSM 25560</strain>
    </source>
</reference>
<dbReference type="EMBL" id="LGRV01000003">
    <property type="protein sequence ID" value="KOS69318.1"/>
    <property type="molecule type" value="Genomic_DNA"/>
</dbReference>
<keyword evidence="2" id="KW-0488">Methylation</keyword>
<keyword evidence="3" id="KW-0178">Competence</keyword>
<evidence type="ECO:0000256" key="4">
    <source>
        <dbReference type="SAM" id="Phobius"/>
    </source>
</evidence>
<comment type="caution">
    <text evidence="5">The sequence shown here is derived from an EMBL/GenBank/DDBJ whole genome shotgun (WGS) entry which is preliminary data.</text>
</comment>
<evidence type="ECO:0000256" key="2">
    <source>
        <dbReference type="ARBA" id="ARBA00022481"/>
    </source>
</evidence>
<evidence type="ECO:0000256" key="3">
    <source>
        <dbReference type="ARBA" id="ARBA00023287"/>
    </source>
</evidence>
<dbReference type="InterPro" id="IPR012902">
    <property type="entry name" value="N_methyl_site"/>
</dbReference>
<dbReference type="InterPro" id="IPR000983">
    <property type="entry name" value="Bac_GSPG_pilin"/>
</dbReference>
<comment type="subcellular location">
    <subcellularLocation>
        <location evidence="1">Cell surface</location>
    </subcellularLocation>
</comment>
<feature type="transmembrane region" description="Helical" evidence="4">
    <location>
        <begin position="20"/>
        <end position="40"/>
    </location>
</feature>
<dbReference type="InterPro" id="IPR045584">
    <property type="entry name" value="Pilin-like"/>
</dbReference>
<name>A0ABR5K316_9BACI</name>
<organism evidence="5 6">
    <name type="scientific">Lysinibacillus contaminans</name>
    <dbReference type="NCBI Taxonomy" id="1293441"/>
    <lineage>
        <taxon>Bacteria</taxon>
        <taxon>Bacillati</taxon>
        <taxon>Bacillota</taxon>
        <taxon>Bacilli</taxon>
        <taxon>Bacillales</taxon>
        <taxon>Bacillaceae</taxon>
        <taxon>Lysinibacillus</taxon>
    </lineage>
</organism>
<evidence type="ECO:0000256" key="1">
    <source>
        <dbReference type="ARBA" id="ARBA00004241"/>
    </source>
</evidence>
<keyword evidence="4" id="KW-0472">Membrane</keyword>
<dbReference type="PROSITE" id="PS00409">
    <property type="entry name" value="PROKAR_NTER_METHYL"/>
    <property type="match status" value="1"/>
</dbReference>
<evidence type="ECO:0008006" key="7">
    <source>
        <dbReference type="Google" id="ProtNLM"/>
    </source>
</evidence>
<sequence>MLKKLLNKKMLKNEKGLTLIELLAVIVILAIVAAIAVPAIGNIIENSKYNAAKADAINVLNAANIYFTDEGTADGGTVDVAALKAAKYLDNAGLFETATTDEVTKAAGGNKLTGAVKYSGAKTATFTAATIAGINKDDQKGSGTPEAIKE</sequence>